<dbReference type="Proteomes" id="UP000295418">
    <property type="component" value="Unassembled WGS sequence"/>
</dbReference>
<name>A0A4R4ED87_9BACL</name>
<dbReference type="RefSeq" id="WP_132418264.1">
    <property type="nucleotide sequence ID" value="NZ_SKFG01000010.1"/>
</dbReference>
<evidence type="ECO:0000313" key="2">
    <source>
        <dbReference type="Proteomes" id="UP000295418"/>
    </source>
</evidence>
<accession>A0A4R4ED87</accession>
<dbReference type="OrthoDB" id="3010254at2"/>
<comment type="caution">
    <text evidence="1">The sequence shown here is derived from an EMBL/GenBank/DDBJ whole genome shotgun (WGS) entry which is preliminary data.</text>
</comment>
<dbReference type="AlphaFoldDB" id="A0A4R4ED87"/>
<sequence>MAAILINGYNIISIATALLLAEENYSVEIWYEQKNQNYQCIYFYDDIEKGSLHKIVKKIDLPTLALEEYPVVDTICIHRNKIDRLADFEGYIQSLKQIFPGESEKLDEYYQVITALGVQWLDSLTNGEIDFVRHKKMMEYSQIGYSQFLDKLFVDPNIKAVLQVGIPTSTVSLNVMAGHLFSQIFVNKRASGGLQAVWEHLERLALRNKNIKAYNKKAVNLEMNCKTDNQYLIEATDGSQHRFGVVINTERTSKQVSGFGKSLGVEIKFKDEHGVQNPLWLLSETVPSVKYLEKVINNQPNEISDFFCIAWRTANDRLRVYLTVSESMHHEDNYKLILDEIYQRLNAIGIATDNIAGTEVFGDEEFFSNIGFADALHNQWGFSVTQTNKNPVKLKDKNGILQTHQWGGAWFTISYLAYINAAKEVEG</sequence>
<protein>
    <submittedName>
        <fullName evidence="1">Uncharacterized protein</fullName>
    </submittedName>
</protein>
<evidence type="ECO:0000313" key="1">
    <source>
        <dbReference type="EMBL" id="TCZ77163.1"/>
    </source>
</evidence>
<proteinExistence type="predicted"/>
<organism evidence="1 2">
    <name type="scientific">Paenibacillus albiflavus</name>
    <dbReference type="NCBI Taxonomy" id="2545760"/>
    <lineage>
        <taxon>Bacteria</taxon>
        <taxon>Bacillati</taxon>
        <taxon>Bacillota</taxon>
        <taxon>Bacilli</taxon>
        <taxon>Bacillales</taxon>
        <taxon>Paenibacillaceae</taxon>
        <taxon>Paenibacillus</taxon>
    </lineage>
</organism>
<gene>
    <name evidence="1" type="ORF">E0485_11930</name>
</gene>
<dbReference type="EMBL" id="SKFG01000010">
    <property type="protein sequence ID" value="TCZ77163.1"/>
    <property type="molecule type" value="Genomic_DNA"/>
</dbReference>
<reference evidence="1 2" key="1">
    <citation type="submission" date="2019-03" db="EMBL/GenBank/DDBJ databases">
        <authorList>
            <person name="Kim M.K.M."/>
        </authorList>
    </citation>
    <scope>NUCLEOTIDE SEQUENCE [LARGE SCALE GENOMIC DNA]</scope>
    <source>
        <strain evidence="1 2">18JY21-1</strain>
    </source>
</reference>
<keyword evidence="2" id="KW-1185">Reference proteome</keyword>